<dbReference type="RefSeq" id="WP_069031960.1">
    <property type="nucleotide sequence ID" value="NZ_MDKC01000001.1"/>
</dbReference>
<keyword evidence="2" id="KW-1185">Reference proteome</keyword>
<comment type="caution">
    <text evidence="1">The sequence shown here is derived from an EMBL/GenBank/DDBJ whole genome shotgun (WGS) entry which is preliminary data.</text>
</comment>
<proteinExistence type="predicted"/>
<protein>
    <recommendedName>
        <fullName evidence="3">Transposase</fullName>
    </recommendedName>
</protein>
<evidence type="ECO:0008006" key="3">
    <source>
        <dbReference type="Google" id="ProtNLM"/>
    </source>
</evidence>
<dbReference type="Proteomes" id="UP000094580">
    <property type="component" value="Unassembled WGS sequence"/>
</dbReference>
<name>A0ABX2ZZ04_9BACI</name>
<organism evidence="1 2">
    <name type="scientific">Gottfriedia luciferensis</name>
    <dbReference type="NCBI Taxonomy" id="178774"/>
    <lineage>
        <taxon>Bacteria</taxon>
        <taxon>Bacillati</taxon>
        <taxon>Bacillota</taxon>
        <taxon>Bacilli</taxon>
        <taxon>Bacillales</taxon>
        <taxon>Bacillaceae</taxon>
        <taxon>Gottfriedia</taxon>
    </lineage>
</organism>
<gene>
    <name evidence="1" type="ORF">BED47_01005</name>
</gene>
<sequence>MIHCEWIEFNIENDLITEEKFEEMMNDTFQAMMVDENNFPRYIWTANYVVIVTKRIKILEEVELIQIPRNPACS</sequence>
<dbReference type="EMBL" id="MDKC01000001">
    <property type="protein sequence ID" value="ODG93777.1"/>
    <property type="molecule type" value="Genomic_DNA"/>
</dbReference>
<accession>A0ABX2ZZ04</accession>
<evidence type="ECO:0000313" key="2">
    <source>
        <dbReference type="Proteomes" id="UP000094580"/>
    </source>
</evidence>
<evidence type="ECO:0000313" key="1">
    <source>
        <dbReference type="EMBL" id="ODG93777.1"/>
    </source>
</evidence>
<reference evidence="1 2" key="1">
    <citation type="submission" date="2016-07" db="EMBL/GenBank/DDBJ databases">
        <authorList>
            <person name="Townsley L."/>
            <person name="Shank E.A."/>
        </authorList>
    </citation>
    <scope>NUCLEOTIDE SEQUENCE [LARGE SCALE GENOMIC DNA]</scope>
    <source>
        <strain evidence="1 2">CH01</strain>
    </source>
</reference>